<evidence type="ECO:0000313" key="2">
    <source>
        <dbReference type="EMBL" id="OTG10887.1"/>
    </source>
</evidence>
<reference evidence="2" key="2">
    <citation type="submission" date="2017-02" db="EMBL/GenBank/DDBJ databases">
        <title>Sunflower complete genome.</title>
        <authorList>
            <person name="Langlade N."/>
            <person name="Munos S."/>
        </authorList>
    </citation>
    <scope>NUCLEOTIDE SEQUENCE [LARGE SCALE GENOMIC DNA]</scope>
    <source>
        <tissue evidence="2">Leaves</tissue>
    </source>
</reference>
<proteinExistence type="predicted"/>
<evidence type="ECO:0000313" key="1">
    <source>
        <dbReference type="EMBL" id="KAF5800851.1"/>
    </source>
</evidence>
<dbReference type="InParanoid" id="A0A251TIE2"/>
<dbReference type="EMBL" id="CM007899">
    <property type="protein sequence ID" value="OTG10887.1"/>
    <property type="molecule type" value="Genomic_DNA"/>
</dbReference>
<protein>
    <submittedName>
        <fullName evidence="2">Uncharacterized protein</fullName>
    </submittedName>
</protein>
<dbReference type="AlphaFoldDB" id="A0A251TIE2"/>
<reference evidence="1" key="3">
    <citation type="submission" date="2020-06" db="EMBL/GenBank/DDBJ databases">
        <title>Helianthus annuus Genome sequencing and assembly Release 2.</title>
        <authorList>
            <person name="Gouzy J."/>
            <person name="Langlade N."/>
            <person name="Munos S."/>
        </authorList>
    </citation>
    <scope>NUCLEOTIDE SEQUENCE</scope>
    <source>
        <tissue evidence="1">Leaves</tissue>
    </source>
</reference>
<sequence>MLIDNTSSTYSYVAGLIIEPYRSVEEEIRPRFPCPYCYADFKELTYSLSGCLCSNV</sequence>
<dbReference type="EMBL" id="MNCJ02000321">
    <property type="protein sequence ID" value="KAF5800851.1"/>
    <property type="molecule type" value="Genomic_DNA"/>
</dbReference>
<reference evidence="1 3" key="1">
    <citation type="journal article" date="2017" name="Nature">
        <title>The sunflower genome provides insights into oil metabolism, flowering and Asterid evolution.</title>
        <authorList>
            <person name="Badouin H."/>
            <person name="Gouzy J."/>
            <person name="Grassa C.J."/>
            <person name="Murat F."/>
            <person name="Staton S.E."/>
            <person name="Cottret L."/>
            <person name="Lelandais-Briere C."/>
            <person name="Owens G.L."/>
            <person name="Carrere S."/>
            <person name="Mayjonade B."/>
            <person name="Legrand L."/>
            <person name="Gill N."/>
            <person name="Kane N.C."/>
            <person name="Bowers J.E."/>
            <person name="Hubner S."/>
            <person name="Bellec A."/>
            <person name="Berard A."/>
            <person name="Berges H."/>
            <person name="Blanchet N."/>
            <person name="Boniface M.C."/>
            <person name="Brunel D."/>
            <person name="Catrice O."/>
            <person name="Chaidir N."/>
            <person name="Claudel C."/>
            <person name="Donnadieu C."/>
            <person name="Faraut T."/>
            <person name="Fievet G."/>
            <person name="Helmstetter N."/>
            <person name="King M."/>
            <person name="Knapp S.J."/>
            <person name="Lai Z."/>
            <person name="Le Paslier M.C."/>
            <person name="Lippi Y."/>
            <person name="Lorenzon L."/>
            <person name="Mandel J.R."/>
            <person name="Marage G."/>
            <person name="Marchand G."/>
            <person name="Marquand E."/>
            <person name="Bret-Mestries E."/>
            <person name="Morien E."/>
            <person name="Nambeesan S."/>
            <person name="Nguyen T."/>
            <person name="Pegot-Espagnet P."/>
            <person name="Pouilly N."/>
            <person name="Raftis F."/>
            <person name="Sallet E."/>
            <person name="Schiex T."/>
            <person name="Thomas J."/>
            <person name="Vandecasteele C."/>
            <person name="Vares D."/>
            <person name="Vear F."/>
            <person name="Vautrin S."/>
            <person name="Crespi M."/>
            <person name="Mangin B."/>
            <person name="Burke J.M."/>
            <person name="Salse J."/>
            <person name="Munos S."/>
            <person name="Vincourt P."/>
            <person name="Rieseberg L.H."/>
            <person name="Langlade N.B."/>
        </authorList>
    </citation>
    <scope>NUCLEOTIDE SEQUENCE [LARGE SCALE GENOMIC DNA]</scope>
    <source>
        <strain evidence="3">cv. SF193</strain>
        <tissue evidence="1">Leaves</tissue>
    </source>
</reference>
<dbReference type="Gramene" id="mRNA:HanXRQr2_Chr06g0241381">
    <property type="protein sequence ID" value="mRNA:HanXRQr2_Chr06g0241381"/>
    <property type="gene ID" value="HanXRQr2_Chr06g0241381"/>
</dbReference>
<evidence type="ECO:0000313" key="3">
    <source>
        <dbReference type="Proteomes" id="UP000215914"/>
    </source>
</evidence>
<organism evidence="2 3">
    <name type="scientific">Helianthus annuus</name>
    <name type="common">Common sunflower</name>
    <dbReference type="NCBI Taxonomy" id="4232"/>
    <lineage>
        <taxon>Eukaryota</taxon>
        <taxon>Viridiplantae</taxon>
        <taxon>Streptophyta</taxon>
        <taxon>Embryophyta</taxon>
        <taxon>Tracheophyta</taxon>
        <taxon>Spermatophyta</taxon>
        <taxon>Magnoliopsida</taxon>
        <taxon>eudicotyledons</taxon>
        <taxon>Gunneridae</taxon>
        <taxon>Pentapetalae</taxon>
        <taxon>asterids</taxon>
        <taxon>campanulids</taxon>
        <taxon>Asterales</taxon>
        <taxon>Asteraceae</taxon>
        <taxon>Asteroideae</taxon>
        <taxon>Heliantheae alliance</taxon>
        <taxon>Heliantheae</taxon>
        <taxon>Helianthus</taxon>
    </lineage>
</organism>
<gene>
    <name evidence="2" type="ORF">HannXRQ_Chr10g0292701</name>
    <name evidence="1" type="ORF">HanXRQr2_Chr06g0241381</name>
</gene>
<keyword evidence="3" id="KW-1185">Reference proteome</keyword>
<name>A0A251TIE2_HELAN</name>
<dbReference type="Proteomes" id="UP000215914">
    <property type="component" value="Chromosome 10"/>
</dbReference>
<accession>A0A251TIE2</accession>